<dbReference type="EMBL" id="MHIM01000006">
    <property type="protein sequence ID" value="OGY53059.1"/>
    <property type="molecule type" value="Genomic_DNA"/>
</dbReference>
<dbReference type="NCBIfam" id="TIGR00250">
    <property type="entry name" value="RNAse_H_YqgF"/>
    <property type="match status" value="1"/>
</dbReference>
<comment type="similarity">
    <text evidence="5">Belongs to the YqgF HJR family.</text>
</comment>
<dbReference type="GO" id="GO:0000967">
    <property type="term" value="P:rRNA 5'-end processing"/>
    <property type="evidence" value="ECO:0007669"/>
    <property type="project" value="UniProtKB-UniRule"/>
</dbReference>
<dbReference type="GO" id="GO:0016788">
    <property type="term" value="F:hydrolase activity, acting on ester bonds"/>
    <property type="evidence" value="ECO:0007669"/>
    <property type="project" value="UniProtKB-UniRule"/>
</dbReference>
<evidence type="ECO:0000256" key="5">
    <source>
        <dbReference type="HAMAP-Rule" id="MF_00651"/>
    </source>
</evidence>
<keyword evidence="4 5" id="KW-0378">Hydrolase</keyword>
<reference evidence="7 8" key="1">
    <citation type="journal article" date="2016" name="Nat. Commun.">
        <title>Thousands of microbial genomes shed light on interconnected biogeochemical processes in an aquifer system.</title>
        <authorList>
            <person name="Anantharaman K."/>
            <person name="Brown C.T."/>
            <person name="Hug L.A."/>
            <person name="Sharon I."/>
            <person name="Castelle C.J."/>
            <person name="Probst A.J."/>
            <person name="Thomas B.C."/>
            <person name="Singh A."/>
            <person name="Wilkins M.J."/>
            <person name="Karaoz U."/>
            <person name="Brodie E.L."/>
            <person name="Williams K.H."/>
            <person name="Hubbard S.S."/>
            <person name="Banfield J.F."/>
        </authorList>
    </citation>
    <scope>NUCLEOTIDE SEQUENCE [LARGE SCALE GENOMIC DNA]</scope>
</reference>
<evidence type="ECO:0000259" key="6">
    <source>
        <dbReference type="SMART" id="SM00732"/>
    </source>
</evidence>
<accession>A0A1G1YL82</accession>
<dbReference type="AlphaFoldDB" id="A0A1G1YL82"/>
<evidence type="ECO:0000256" key="1">
    <source>
        <dbReference type="ARBA" id="ARBA00022490"/>
    </source>
</evidence>
<dbReference type="PANTHER" id="PTHR33317:SF4">
    <property type="entry name" value="POLYNUCLEOTIDYL TRANSFERASE, RIBONUCLEASE H-LIKE SUPERFAMILY PROTEIN"/>
    <property type="match status" value="1"/>
</dbReference>
<feature type="domain" description="YqgF/RNase H-like" evidence="6">
    <location>
        <begin position="1"/>
        <end position="101"/>
    </location>
</feature>
<evidence type="ECO:0000313" key="7">
    <source>
        <dbReference type="EMBL" id="OGY53059.1"/>
    </source>
</evidence>
<dbReference type="InterPro" id="IPR006641">
    <property type="entry name" value="YqgF/RNaseH-like_dom"/>
</dbReference>
<comment type="subcellular location">
    <subcellularLocation>
        <location evidence="5">Cytoplasm</location>
    </subcellularLocation>
</comment>
<keyword evidence="3 5" id="KW-0540">Nuclease</keyword>
<dbReference type="GO" id="GO:0005737">
    <property type="term" value="C:cytoplasm"/>
    <property type="evidence" value="ECO:0007669"/>
    <property type="project" value="UniProtKB-SubCell"/>
</dbReference>
<organism evidence="7 8">
    <name type="scientific">Candidatus Buchananbacteria bacterium RIFCSPLOWO2_01_FULL_39_33</name>
    <dbReference type="NCBI Taxonomy" id="1797543"/>
    <lineage>
        <taxon>Bacteria</taxon>
        <taxon>Candidatus Buchananiibacteriota</taxon>
    </lineage>
</organism>
<evidence type="ECO:0000256" key="2">
    <source>
        <dbReference type="ARBA" id="ARBA00022517"/>
    </source>
</evidence>
<dbReference type="GO" id="GO:0004518">
    <property type="term" value="F:nuclease activity"/>
    <property type="evidence" value="ECO:0007669"/>
    <property type="project" value="UniProtKB-KW"/>
</dbReference>
<dbReference type="SMART" id="SM00732">
    <property type="entry name" value="YqgFc"/>
    <property type="match status" value="1"/>
</dbReference>
<comment type="function">
    <text evidence="5">Could be a nuclease involved in processing of the 5'-end of pre-16S rRNA.</text>
</comment>
<evidence type="ECO:0000256" key="3">
    <source>
        <dbReference type="ARBA" id="ARBA00022722"/>
    </source>
</evidence>
<dbReference type="HAMAP" id="MF_00651">
    <property type="entry name" value="Nuclease_YqgF"/>
    <property type="match status" value="1"/>
</dbReference>
<dbReference type="InterPro" id="IPR005227">
    <property type="entry name" value="YqgF"/>
</dbReference>
<keyword evidence="2 5" id="KW-0690">Ribosome biogenesis</keyword>
<dbReference type="EC" id="3.1.-.-" evidence="5"/>
<gene>
    <name evidence="7" type="ORF">A3A02_03055</name>
</gene>
<dbReference type="Pfam" id="PF03652">
    <property type="entry name" value="RuvX"/>
    <property type="match status" value="1"/>
</dbReference>
<dbReference type="Gene3D" id="3.30.420.140">
    <property type="entry name" value="YqgF/RNase H-like domain"/>
    <property type="match status" value="1"/>
</dbReference>
<comment type="caution">
    <text evidence="7">The sequence shown here is derived from an EMBL/GenBank/DDBJ whole genome shotgun (WGS) entry which is preliminary data.</text>
</comment>
<keyword evidence="1 5" id="KW-0963">Cytoplasm</keyword>
<dbReference type="SUPFAM" id="SSF53098">
    <property type="entry name" value="Ribonuclease H-like"/>
    <property type="match status" value="1"/>
</dbReference>
<evidence type="ECO:0000313" key="8">
    <source>
        <dbReference type="Proteomes" id="UP000177376"/>
    </source>
</evidence>
<dbReference type="InterPro" id="IPR012337">
    <property type="entry name" value="RNaseH-like_sf"/>
</dbReference>
<dbReference type="Proteomes" id="UP000177376">
    <property type="component" value="Unassembled WGS sequence"/>
</dbReference>
<dbReference type="InterPro" id="IPR037027">
    <property type="entry name" value="YqgF/RNaseH-like_dom_sf"/>
</dbReference>
<protein>
    <recommendedName>
        <fullName evidence="5">Putative pre-16S rRNA nuclease</fullName>
        <ecNumber evidence="5">3.1.-.-</ecNumber>
    </recommendedName>
</protein>
<proteinExistence type="inferred from homology"/>
<sequence>MKLLGLDYGEAKIGLAIGDLDSGVATPYGVIKNLGWNNVIHEIKNISDQEGITKIIVGVPVNPASLESEQIRKIENFIWQLKAKTGLEVLGQDERFSTQAAQKLIAKNRAHDDEVSAMLILQNYFDSPSK</sequence>
<dbReference type="PANTHER" id="PTHR33317">
    <property type="entry name" value="POLYNUCLEOTIDYL TRANSFERASE, RIBONUCLEASE H-LIKE SUPERFAMILY PROTEIN"/>
    <property type="match status" value="1"/>
</dbReference>
<name>A0A1G1YL82_9BACT</name>
<evidence type="ECO:0000256" key="4">
    <source>
        <dbReference type="ARBA" id="ARBA00022801"/>
    </source>
</evidence>
<dbReference type="CDD" id="cd16964">
    <property type="entry name" value="YqgF"/>
    <property type="match status" value="1"/>
</dbReference>